<reference evidence="2 3" key="1">
    <citation type="submission" date="2017-11" db="EMBL/GenBank/DDBJ databases">
        <authorList>
            <person name="Seth-Smith MB H."/>
        </authorList>
    </citation>
    <scope>NUCLEOTIDE SEQUENCE [LARGE SCALE GENOMIC DNA]</scope>
    <source>
        <strain evidence="2">E</strain>
    </source>
</reference>
<evidence type="ECO:0000313" key="2">
    <source>
        <dbReference type="EMBL" id="VBB12300.1"/>
    </source>
</evidence>
<dbReference type="RefSeq" id="WP_122168012.1">
    <property type="nucleotide sequence ID" value="NZ_LR025742.1"/>
</dbReference>
<dbReference type="EMBL" id="LR025742">
    <property type="protein sequence ID" value="VBB12300.1"/>
    <property type="molecule type" value="Genomic_DNA"/>
</dbReference>
<gene>
    <name evidence="2" type="ORF">BSTAB16_2464</name>
</gene>
<evidence type="ECO:0000259" key="1">
    <source>
        <dbReference type="Pfam" id="PF10593"/>
    </source>
</evidence>
<dbReference type="InterPro" id="IPR018310">
    <property type="entry name" value="Put_endonuclease_Z1-dom"/>
</dbReference>
<dbReference type="GeneID" id="71054932"/>
<feature type="domain" description="Putative endonuclease Z1" evidence="1">
    <location>
        <begin position="404"/>
        <end position="633"/>
    </location>
</feature>
<sequence>MSPQEFENQVRSNLNNRTSVTPDLIRSVVRLTLQIQGDDAPQFESEDLFVEQISRSIEEKLDLSMPDAAVVKLPFKEWLPERRADTDLFYWNRYRDWLLQSGFAKEVAGTIGRDTDKIVGLLENPEKSGPWKRRGLVVGHVQSGKTANYNGVVCKSADYGYKVIILLAGVHNNLRSQTQQRVEEAFIGVDTDKKDRNLPLKDIKTGVGRISDVTRLPFSLTSREHDFRKDSAKAATFSLNAISEPVVFVIKKQATVLQNLHEWLLSLNDVKGGKIQGIPMLLIDDEADNASVNVAKGEGDPTKINGLIRKLLALFEQNSYVGYTATPFANIFIDPDSSHAMLEDDLFPKDFIVNLDAPDNYVSAARIFGENGDLAHLVEPVSDHVACFPEKHKIEHKVETLPSSLLEAVRRFVLGRAVRILRGRGQDHSSMLVNVSRFNSVQRQVTALLTNYLEEVLNAVKLHAALPDKTALRDPTMQALKETWDQYPPSQGETWENAKRVLANGAGAVVVRTINNSSPDRLDYRNYRENGLHVVAVGGLSLSRGFTLEGLTTSYFIRNSIMYDTLLQMGRWFGYRDGYLDLCSIYMTNEAVGWYSHISMAIDELRAEFRLMEQQGRKPEEFGLKVRTHPDSLIVTARNKMRTGRKVVHSVSLAGRLVETVFLKSAPSAIDGNFRKLRAFVEALEAEKAAQYNVASDLGYLWSQIKADDVCQFLQSFDNHDDASAITQSRPIIEFIKADPENLGEWDVCLYTLKKGEKEPVGPLHIVPQERACAVKGGCYQIGGAKMRVASRGSERAGLTQDQIDAVADEAGNANVPDAAYRSRRTRPLLMLHVLNLFRQGDENEASLAKLVCAWGISFPGSKKKGRGAEVEYMVNTVWWQEQYQEQIEDEDDEVADAVVN</sequence>
<dbReference type="Pfam" id="PF10593">
    <property type="entry name" value="Z1"/>
    <property type="match status" value="1"/>
</dbReference>
<protein>
    <submittedName>
        <fullName evidence="2">Z1 domain</fullName>
    </submittedName>
</protein>
<dbReference type="Proteomes" id="UP000268684">
    <property type="component" value="Chromosome I"/>
</dbReference>
<dbReference type="AlphaFoldDB" id="A0AAJ5T4C0"/>
<organism evidence="2 3">
    <name type="scientific">Burkholderia stabilis</name>
    <dbReference type="NCBI Taxonomy" id="95485"/>
    <lineage>
        <taxon>Bacteria</taxon>
        <taxon>Pseudomonadati</taxon>
        <taxon>Pseudomonadota</taxon>
        <taxon>Betaproteobacteria</taxon>
        <taxon>Burkholderiales</taxon>
        <taxon>Burkholderiaceae</taxon>
        <taxon>Burkholderia</taxon>
        <taxon>Burkholderia cepacia complex</taxon>
    </lineage>
</organism>
<keyword evidence="3" id="KW-1185">Reference proteome</keyword>
<proteinExistence type="predicted"/>
<accession>A0AAJ5T4C0</accession>
<name>A0AAJ5T4C0_9BURK</name>
<evidence type="ECO:0000313" key="3">
    <source>
        <dbReference type="Proteomes" id="UP000268684"/>
    </source>
</evidence>